<name>A0A090Y9I0_9BACI</name>
<dbReference type="RefSeq" id="WP_042984967.1">
    <property type="nucleotide sequence ID" value="NZ_JMQC01000011.1"/>
</dbReference>
<organism evidence="1 3">
    <name type="scientific">Bacillus clarus</name>
    <dbReference type="NCBI Taxonomy" id="2338372"/>
    <lineage>
        <taxon>Bacteria</taxon>
        <taxon>Bacillati</taxon>
        <taxon>Bacillota</taxon>
        <taxon>Bacilli</taxon>
        <taxon>Bacillales</taxon>
        <taxon>Bacillaceae</taxon>
        <taxon>Bacillus</taxon>
        <taxon>Bacillus cereus group</taxon>
    </lineage>
</organism>
<proteinExistence type="predicted"/>
<dbReference type="AlphaFoldDB" id="A0A090Y9I0"/>
<keyword evidence="4" id="KW-1185">Reference proteome</keyword>
<dbReference type="Proteomes" id="UP000029389">
    <property type="component" value="Unassembled WGS sequence"/>
</dbReference>
<evidence type="ECO:0000313" key="4">
    <source>
        <dbReference type="Proteomes" id="UP000264294"/>
    </source>
</evidence>
<sequence length="97" mass="11502">MSWLVIFGIIFLLSVSCFESHNIHIIFKIDSNKKPMASWSFVNNINLQTFKELLTKRNKNIKSFILGELFIPLHLFNRVLSKTIIFLILFFYSQYLN</sequence>
<reference evidence="1 3" key="1">
    <citation type="submission" date="2014-04" db="EMBL/GenBank/DDBJ databases">
        <authorList>
            <person name="Bishop-Lilly K.A."/>
            <person name="Broomall S.M."/>
            <person name="Chain P.S."/>
            <person name="Chertkov O."/>
            <person name="Coyne S.R."/>
            <person name="Daligault H.E."/>
            <person name="Davenport K.W."/>
            <person name="Erkkila T."/>
            <person name="Frey K.G."/>
            <person name="Gibbons H.S."/>
            <person name="Gu W."/>
            <person name="Jaissle J."/>
            <person name="Johnson S.L."/>
            <person name="Koroleva G.I."/>
            <person name="Ladner J.T."/>
            <person name="Lo C.-C."/>
            <person name="Minogue T.D."/>
            <person name="Munk C."/>
            <person name="Palacios G.F."/>
            <person name="Redden C.L."/>
            <person name="Rosenzweig C.N."/>
            <person name="Scholz M.B."/>
            <person name="Teshima H."/>
            <person name="Xu Y."/>
        </authorList>
    </citation>
    <scope>NUCLEOTIDE SEQUENCE [LARGE SCALE GENOMIC DNA]</scope>
    <source>
        <strain evidence="1 3">BHP</strain>
    </source>
</reference>
<reference evidence="2 4" key="2">
    <citation type="submission" date="2018-08" db="EMBL/GenBank/DDBJ databases">
        <title>Bacillus clarus sp. nov. strain PS00077A.</title>
        <authorList>
            <person name="Mendez Acevedo M."/>
            <person name="Carroll L."/>
            <person name="Mukherjee M."/>
            <person name="Wiedmann M."/>
            <person name="Kovac J."/>
        </authorList>
    </citation>
    <scope>NUCLEOTIDE SEQUENCE [LARGE SCALE GENOMIC DNA]</scope>
    <source>
        <strain evidence="2 4">PS00077A</strain>
    </source>
</reference>
<comment type="caution">
    <text evidence="1">The sequence shown here is derived from an EMBL/GenBank/DDBJ whole genome shotgun (WGS) entry which is preliminary data.</text>
</comment>
<dbReference type="EMBL" id="QVOD01000058">
    <property type="protein sequence ID" value="RFT62920.1"/>
    <property type="molecule type" value="Genomic_DNA"/>
</dbReference>
<evidence type="ECO:0000313" key="3">
    <source>
        <dbReference type="Proteomes" id="UP000029389"/>
    </source>
</evidence>
<gene>
    <name evidence="2" type="ORF">D0U04_26835</name>
    <name evidence="1" type="ORF">DJ93_5744</name>
</gene>
<accession>A0A090Y9I0</accession>
<evidence type="ECO:0000313" key="2">
    <source>
        <dbReference type="EMBL" id="RFT62920.1"/>
    </source>
</evidence>
<protein>
    <submittedName>
        <fullName evidence="1">Uncharacterized protein</fullName>
    </submittedName>
</protein>
<evidence type="ECO:0000313" key="1">
    <source>
        <dbReference type="EMBL" id="KFM95089.1"/>
    </source>
</evidence>
<dbReference type="EMBL" id="JMQC01000011">
    <property type="protein sequence ID" value="KFM95089.1"/>
    <property type="molecule type" value="Genomic_DNA"/>
</dbReference>
<dbReference type="Proteomes" id="UP000264294">
    <property type="component" value="Unassembled WGS sequence"/>
</dbReference>